<evidence type="ECO:0000313" key="3">
    <source>
        <dbReference type="Proteomes" id="UP000003448"/>
    </source>
</evidence>
<dbReference type="OrthoDB" id="9805770at2"/>
<evidence type="ECO:0008006" key="4">
    <source>
        <dbReference type="Google" id="ProtNLM"/>
    </source>
</evidence>
<dbReference type="RefSeq" id="WP_007457502.1">
    <property type="nucleotide sequence ID" value="NZ_HF570108.1"/>
</dbReference>
<keyword evidence="1" id="KW-0472">Membrane</keyword>
<keyword evidence="1" id="KW-1133">Transmembrane helix</keyword>
<sequence length="104" mass="11753">MSLWEVVSRIGVPLIVVVGTAFLVLGAFTDPPDSFSWPRGWQWAWTGLWLMAAGEAAFGTDRQWFERAWKGTAALLVAVACAVAVWRHRRWRRRVERTGGEPGR</sequence>
<protein>
    <recommendedName>
        <fullName evidence="4">Transmembrane protein</fullName>
    </recommendedName>
</protein>
<feature type="transmembrane region" description="Helical" evidence="1">
    <location>
        <begin position="71"/>
        <end position="87"/>
    </location>
</feature>
<dbReference type="EMBL" id="CAIE01000017">
    <property type="protein sequence ID" value="CCH17094.1"/>
    <property type="molecule type" value="Genomic_DNA"/>
</dbReference>
<organism evidence="2 3">
    <name type="scientific">Micromonospora lupini str. Lupac 08</name>
    <dbReference type="NCBI Taxonomy" id="1150864"/>
    <lineage>
        <taxon>Bacteria</taxon>
        <taxon>Bacillati</taxon>
        <taxon>Actinomycetota</taxon>
        <taxon>Actinomycetes</taxon>
        <taxon>Micromonosporales</taxon>
        <taxon>Micromonosporaceae</taxon>
        <taxon>Micromonospora</taxon>
    </lineage>
</organism>
<keyword evidence="3" id="KW-1185">Reference proteome</keyword>
<evidence type="ECO:0000313" key="2">
    <source>
        <dbReference type="EMBL" id="CCH17094.1"/>
    </source>
</evidence>
<accession>I0KZU7</accession>
<reference evidence="3" key="1">
    <citation type="journal article" date="2012" name="J. Bacteriol.">
        <title>Genome Sequence of Micromonospora lupini Lupac 08, Isolated from Root Nodules of Lupinus angustifolius.</title>
        <authorList>
            <person name="Alonso-Vega P."/>
            <person name="Normand P."/>
            <person name="Bacigalupe R."/>
            <person name="Pujic P."/>
            <person name="Lajus A."/>
            <person name="Vallenet D."/>
            <person name="Carro L."/>
            <person name="Coll P."/>
            <person name="Trujillo M.E."/>
        </authorList>
    </citation>
    <scope>NUCLEOTIDE SEQUENCE [LARGE SCALE GENOMIC DNA]</scope>
    <source>
        <strain evidence="3">Lupac 08</strain>
    </source>
</reference>
<dbReference type="AlphaFoldDB" id="I0KZU7"/>
<feature type="transmembrane region" description="Helical" evidence="1">
    <location>
        <begin position="6"/>
        <end position="28"/>
    </location>
</feature>
<evidence type="ECO:0000256" key="1">
    <source>
        <dbReference type="SAM" id="Phobius"/>
    </source>
</evidence>
<comment type="caution">
    <text evidence="2">The sequence shown here is derived from an EMBL/GenBank/DDBJ whole genome shotgun (WGS) entry which is preliminary data.</text>
</comment>
<proteinExistence type="predicted"/>
<gene>
    <name evidence="2" type="ORF">MILUP08_42013</name>
</gene>
<dbReference type="Proteomes" id="UP000003448">
    <property type="component" value="Unassembled WGS sequence"/>
</dbReference>
<keyword evidence="1" id="KW-0812">Transmembrane</keyword>
<name>I0KZU7_9ACTN</name>